<dbReference type="EMBL" id="OOIN01000032">
    <property type="protein sequence ID" value="SPO30346.1"/>
    <property type="molecule type" value="Genomic_DNA"/>
</dbReference>
<reference evidence="2 3" key="1">
    <citation type="submission" date="2018-03" db="EMBL/GenBank/DDBJ databases">
        <authorList>
            <person name="Guldener U."/>
        </authorList>
    </citation>
    <scope>NUCLEOTIDE SEQUENCE [LARGE SCALE GENOMIC DNA]</scope>
    <source>
        <strain evidence="2 3">NBRC100155</strain>
    </source>
</reference>
<protein>
    <submittedName>
        <fullName evidence="2">Uncharacterized protein</fullName>
    </submittedName>
</protein>
<feature type="compositionally biased region" description="Polar residues" evidence="1">
    <location>
        <begin position="47"/>
        <end position="59"/>
    </location>
</feature>
<dbReference type="AlphaFoldDB" id="A0A5C3EKZ2"/>
<proteinExistence type="predicted"/>
<gene>
    <name evidence="2" type="ORF">UTRI_05810</name>
</gene>
<dbReference type="Proteomes" id="UP000324022">
    <property type="component" value="Unassembled WGS sequence"/>
</dbReference>
<keyword evidence="3" id="KW-1185">Reference proteome</keyword>
<evidence type="ECO:0000256" key="1">
    <source>
        <dbReference type="SAM" id="MobiDB-lite"/>
    </source>
</evidence>
<feature type="compositionally biased region" description="Polar residues" evidence="1">
    <location>
        <begin position="30"/>
        <end position="39"/>
    </location>
</feature>
<name>A0A5C3EKZ2_9BASI</name>
<organism evidence="2 3">
    <name type="scientific">Ustilago trichophora</name>
    <dbReference type="NCBI Taxonomy" id="86804"/>
    <lineage>
        <taxon>Eukaryota</taxon>
        <taxon>Fungi</taxon>
        <taxon>Dikarya</taxon>
        <taxon>Basidiomycota</taxon>
        <taxon>Ustilaginomycotina</taxon>
        <taxon>Ustilaginomycetes</taxon>
        <taxon>Ustilaginales</taxon>
        <taxon>Ustilaginaceae</taxon>
        <taxon>Ustilago</taxon>
    </lineage>
</organism>
<dbReference type="OrthoDB" id="10503854at2759"/>
<accession>A0A5C3EKZ2</accession>
<feature type="region of interest" description="Disordered" evidence="1">
    <location>
        <begin position="1"/>
        <end position="79"/>
    </location>
</feature>
<sequence>MGTNTSSPAAYVDQSTGMSGIARMGGAQPRNKTTTSNISDRIDPTSPAATKPQQSSTYRPSVDTLPPYQPPEPQQINNA</sequence>
<evidence type="ECO:0000313" key="3">
    <source>
        <dbReference type="Proteomes" id="UP000324022"/>
    </source>
</evidence>
<evidence type="ECO:0000313" key="2">
    <source>
        <dbReference type="EMBL" id="SPO30346.1"/>
    </source>
</evidence>
<feature type="compositionally biased region" description="Polar residues" evidence="1">
    <location>
        <begin position="1"/>
        <end position="18"/>
    </location>
</feature>